<dbReference type="InterPro" id="IPR029494">
    <property type="entry name" value="DarT"/>
</dbReference>
<dbReference type="OrthoDB" id="9813972at2"/>
<comment type="caution">
    <text evidence="6">Lacks conserved residue(s) required for the propagation of feature annotation.</text>
</comment>
<feature type="active site" description="Proton acceptor" evidence="6">
    <location>
        <position position="52"/>
    </location>
</feature>
<dbReference type="PROSITE" id="PS52018">
    <property type="entry name" value="DART"/>
    <property type="match status" value="1"/>
</dbReference>
<organism evidence="8 9">
    <name type="scientific">Chitinophaga rupis</name>
    <dbReference type="NCBI Taxonomy" id="573321"/>
    <lineage>
        <taxon>Bacteria</taxon>
        <taxon>Pseudomonadati</taxon>
        <taxon>Bacteroidota</taxon>
        <taxon>Chitinophagia</taxon>
        <taxon>Chitinophagales</taxon>
        <taxon>Chitinophagaceae</taxon>
        <taxon>Chitinophaga</taxon>
    </lineage>
</organism>
<evidence type="ECO:0000259" key="7">
    <source>
        <dbReference type="PROSITE" id="PS52018"/>
    </source>
</evidence>
<gene>
    <name evidence="8" type="ORF">SAMN04488505_102711</name>
</gene>
<dbReference type="AlphaFoldDB" id="A0A1H7RR88"/>
<evidence type="ECO:0000256" key="2">
    <source>
        <dbReference type="ARBA" id="ARBA00022676"/>
    </source>
</evidence>
<keyword evidence="3 6" id="KW-0808">Transferase</keyword>
<dbReference type="Proteomes" id="UP000198984">
    <property type="component" value="Unassembled WGS sequence"/>
</dbReference>
<evidence type="ECO:0000256" key="4">
    <source>
        <dbReference type="ARBA" id="ARBA00022695"/>
    </source>
</evidence>
<dbReference type="GO" id="GO:0003677">
    <property type="term" value="F:DNA binding"/>
    <property type="evidence" value="ECO:0007669"/>
    <property type="project" value="UniProtKB-UniRule"/>
</dbReference>
<dbReference type="STRING" id="573321.SAMN04488505_102711"/>
<evidence type="ECO:0000313" key="9">
    <source>
        <dbReference type="Proteomes" id="UP000198984"/>
    </source>
</evidence>
<feature type="active site" evidence="6">
    <location>
        <position position="165"/>
    </location>
</feature>
<reference evidence="8 9" key="1">
    <citation type="submission" date="2016-10" db="EMBL/GenBank/DDBJ databases">
        <authorList>
            <person name="de Groot N.N."/>
        </authorList>
    </citation>
    <scope>NUCLEOTIDE SEQUENCE [LARGE SCALE GENOMIC DNA]</scope>
    <source>
        <strain evidence="8 9">DSM 21039</strain>
    </source>
</reference>
<protein>
    <recommendedName>
        <fullName evidence="7">DarT domain-containing protein</fullName>
    </recommendedName>
</protein>
<proteinExistence type="inferred from homology"/>
<sequence length="212" mass="24711">MPGQVPEVVKIFRITHYKNLKFILENGLHCPTSKTKDAAFVNIGKKDIIQKRESKEIEVAPYGRIHDYVSFYFGPRSPMLYSIHNGNSDTDCSQADIIYLVSTIPEIIAANLQFVFTTGQAIMELSTQHNDTRHLSKLNWEIIFGKYWFDRPPEYIDRMRQRMAEFLVYKHVPITTILGIGVMNESMKDKIERLISNEGKKLEVRVKSDWYY</sequence>
<keyword evidence="4 6" id="KW-0548">Nucleotidyltransferase</keyword>
<name>A0A1H7RR88_9BACT</name>
<feature type="binding site" evidence="6">
    <location>
        <position position="52"/>
    </location>
    <ligand>
        <name>NAD(+)</name>
        <dbReference type="ChEBI" id="CHEBI:57540"/>
    </ligand>
</feature>
<keyword evidence="1 6" id="KW-1277">Toxin-antitoxin system</keyword>
<feature type="domain" description="DarT" evidence="7">
    <location>
        <begin position="9"/>
        <end position="212"/>
    </location>
</feature>
<dbReference type="EMBL" id="FOBB01000002">
    <property type="protein sequence ID" value="SEL62736.1"/>
    <property type="molecule type" value="Genomic_DNA"/>
</dbReference>
<keyword evidence="9" id="KW-1185">Reference proteome</keyword>
<feature type="binding site" evidence="6">
    <location>
        <begin position="13"/>
        <end position="15"/>
    </location>
    <ligand>
        <name>NAD(+)</name>
        <dbReference type="ChEBI" id="CHEBI:57540"/>
    </ligand>
</feature>
<evidence type="ECO:0000256" key="5">
    <source>
        <dbReference type="ARBA" id="ARBA00023125"/>
    </source>
</evidence>
<evidence type="ECO:0000256" key="3">
    <source>
        <dbReference type="ARBA" id="ARBA00022679"/>
    </source>
</evidence>
<dbReference type="Pfam" id="PF14487">
    <property type="entry name" value="DarT"/>
    <property type="match status" value="1"/>
</dbReference>
<keyword evidence="2 6" id="KW-0328">Glycosyltransferase</keyword>
<evidence type="ECO:0000313" key="8">
    <source>
        <dbReference type="EMBL" id="SEL62736.1"/>
    </source>
</evidence>
<keyword evidence="5 6" id="KW-0238">DNA-binding</keyword>
<dbReference type="RefSeq" id="WP_089910467.1">
    <property type="nucleotide sequence ID" value="NZ_FOBB01000002.1"/>
</dbReference>
<dbReference type="GO" id="GO:0016779">
    <property type="term" value="F:nucleotidyltransferase activity"/>
    <property type="evidence" value="ECO:0007669"/>
    <property type="project" value="UniProtKB-UniRule"/>
</dbReference>
<comment type="similarity">
    <text evidence="6">Belongs to the DarT ADP-ribosyltransferase family.</text>
</comment>
<dbReference type="GO" id="GO:0016757">
    <property type="term" value="F:glycosyltransferase activity"/>
    <property type="evidence" value="ECO:0007669"/>
    <property type="project" value="UniProtKB-UniRule"/>
</dbReference>
<evidence type="ECO:0000256" key="1">
    <source>
        <dbReference type="ARBA" id="ARBA00022649"/>
    </source>
</evidence>
<accession>A0A1H7RR88</accession>
<evidence type="ECO:0000256" key="6">
    <source>
        <dbReference type="PROSITE-ProRule" id="PRU01362"/>
    </source>
</evidence>
<comment type="catalytic activity">
    <reaction evidence="6">
        <text>a thymidine in DNA + NAD(+) = an N-(ADP-alpha-D-ribosyl)-thymidine in DNA + nicotinamide + H(+)</text>
        <dbReference type="Rhea" id="RHEA:71651"/>
        <dbReference type="Rhea" id="RHEA-COMP:13556"/>
        <dbReference type="Rhea" id="RHEA-COMP:18051"/>
        <dbReference type="ChEBI" id="CHEBI:15378"/>
        <dbReference type="ChEBI" id="CHEBI:17154"/>
        <dbReference type="ChEBI" id="CHEBI:57540"/>
        <dbReference type="ChEBI" id="CHEBI:137386"/>
        <dbReference type="ChEBI" id="CHEBI:191199"/>
    </reaction>
</comment>